<organism evidence="2 3">
    <name type="scientific">Flavobacterium crocinum</name>
    <dbReference type="NCBI Taxonomy" id="2183896"/>
    <lineage>
        <taxon>Bacteria</taxon>
        <taxon>Pseudomonadati</taxon>
        <taxon>Bacteroidota</taxon>
        <taxon>Flavobacteriia</taxon>
        <taxon>Flavobacteriales</taxon>
        <taxon>Flavobacteriaceae</taxon>
        <taxon>Flavobacterium</taxon>
    </lineage>
</organism>
<proteinExistence type="predicted"/>
<sequence>MKKTLLLILFLLPFLGFSQIVDLVTWDSPSNFDAHILVSTSQVSAPKITGNNLMTSNSAGYYTNQWPVGNTINPAKYIQIGIKAEQGYKIDLTALRYAHLISNGLSDSPRKYQVRYSRDVSFPSDGTILLDNQTITAQKTNEIIYFPTGFTLLPGETIYFRFYAYARENVYWDGAGWGLVNSHLTSDGTYHLPTITGNVSPYIPTLTANNDTATTIQNNFTVINVLNNDLTGTNPISSVDIQSPPANGTVVVTPDNKIKFTPATDFVGLTSFIYRIGDGTNTSTATVNVTVNAPTTSSLVEWSGPDDTLPNIIAPANAVAADPFTVGPGTTLQLQPKGDGYNGYGWSTQFSIDESKYFEFTTSAKTGYKLKLDKFNFTYTPDANHFIERYQVRYSKDKDFATSFLLVDETTNAGKTNKSLDLSNITLYPDEKITIRIYGYKFKPGEYPNSPIFLANGVSKSPAGTVPTITGTVLNYDATELNANDDLVSTQEKRAISFDPLANDIHTTGASITFTQPSSAAGTVSANGNIFTFTPNDNFKGITSFTYTLTNGTKNSTATVSVYVNELTPRLIIWNGALMTPKAVVTDPNIIGNDITAGGNGVTLSPYANEFFVRGLENNGSTAENLNRYIQVSVTPKQKYNLTLSQFKFIYNSPGSQGATMFQVRYSTDPNFADNGTVLLGPTVAVKDTDREITLNFPAGTRVLSNKNETFYIRIYPYAVIDQSNGYFILKNGYGGDIGPTITGVVEPSNLITAVADAATVSSTEATPIPILANDENYTPLVSITTTQPAVGGTVQVNGTTNVIFTPTPGFTGTSTFEYTIYNGLNYSTATVTLNVKCEAPGNQTAFGTNSWIGYVYKLANTAPMPPNSSYPALPSTTITTYIGRVTENKNFDRDMGDGAVSGLTTEIPCEAAPTDRFLVRYKMKVDITEAGLYHFNLGSDDGVALYIDNVEVLREWYARGYVTNSFTRNMDAGTYEFVLEYYEDGGLARNSFSFGIPKGDPSEYGDKVWNVYGYENADITLTNVKYAGYYVDPNTSPDSRIYWPVDKSPSAATIWQGVKLPDNYFTTVYKRKGFECGRYQLQSITHDDGIEIYIDDNLIYSENGWNPNSFMINNGTTYALNSNSRVEIRVREDAGDANLAINFIKNDVVNNGGSIGTVESGSSLVIKGNTTLSSDLTVCSCTIDPNYTLTVPEGVTLTVDENITVGANGKLLVQSGGSLLQTTTSTTMFSGSIDAFEIQRETYVRRYDGTYWSMPVTHPGFKMVNFSPNTLADKYLIYNPSKGWEVNYGGTEEMKTGKGYGIRAPQSHPIDTQQLFRGVFTGTPNNGDIPVTVEKGLWNLVGNPYPSAIDADTFLRNNTGVGAIYLWAHQNLPVQNGSGDGKYYYTDDFNIYNSLGTTTGNPYKRFEGSIAAAQGFLIKAPANTTIINFNNLQRKSGNNSQFYKTTASAIERNRVWINLTNTTGTFKQILLGYATGATNVIDVDFDALSMASTNAVDFYSINSSKKMVIQGRALPFLKTDTVPLGVILTAKGEYTIAIDHADGFFNDGQDIFLQDKTTGKTTNLRLANYTFTSEAGSFNSRFVLRYTDNTLGTDDFENNADGIFVAVKNKTINISSSNELINEVTVYNLLGQEVFSKKKISSNALEISNLQTGNQVLLVKTALENGSVSTKKIIMN</sequence>
<dbReference type="NCBIfam" id="NF012211">
    <property type="entry name" value="tand_rpt_95"/>
    <property type="match status" value="2"/>
</dbReference>
<dbReference type="KEGG" id="fcr:HYN56_04015"/>
<dbReference type="Pfam" id="PF17963">
    <property type="entry name" value="Big_9"/>
    <property type="match status" value="3"/>
</dbReference>
<feature type="domain" description="PA14" evidence="1">
    <location>
        <begin position="847"/>
        <end position="1010"/>
    </location>
</feature>
<dbReference type="Proteomes" id="UP000245250">
    <property type="component" value="Chromosome"/>
</dbReference>
<gene>
    <name evidence="2" type="ORF">HYN56_04015</name>
</gene>
<dbReference type="InterPro" id="IPR011658">
    <property type="entry name" value="PA14_dom"/>
</dbReference>
<evidence type="ECO:0000313" key="2">
    <source>
        <dbReference type="EMBL" id="AWK03430.1"/>
    </source>
</evidence>
<dbReference type="InterPro" id="IPR037524">
    <property type="entry name" value="PA14/GLEYA"/>
</dbReference>
<dbReference type="Gene3D" id="2.60.40.3440">
    <property type="match status" value="3"/>
</dbReference>
<accession>A0A2S1YHC6</accession>
<dbReference type="EMBL" id="CP029255">
    <property type="protein sequence ID" value="AWK03430.1"/>
    <property type="molecule type" value="Genomic_DNA"/>
</dbReference>
<dbReference type="PROSITE" id="PS51820">
    <property type="entry name" value="PA14"/>
    <property type="match status" value="1"/>
</dbReference>
<dbReference type="SUPFAM" id="SSF56988">
    <property type="entry name" value="Anthrax protective antigen"/>
    <property type="match status" value="1"/>
</dbReference>
<reference evidence="2 3" key="1">
    <citation type="submission" date="2018-05" db="EMBL/GenBank/DDBJ databases">
        <title>Genome sequencing of Flavobacterium sp. HYN0056.</title>
        <authorList>
            <person name="Yi H."/>
            <person name="Baek C."/>
        </authorList>
    </citation>
    <scope>NUCLEOTIDE SEQUENCE [LARGE SCALE GENOMIC DNA]</scope>
    <source>
        <strain evidence="2 3">HYN0056</strain>
    </source>
</reference>
<dbReference type="SMART" id="SM00758">
    <property type="entry name" value="PA14"/>
    <property type="match status" value="1"/>
</dbReference>
<dbReference type="Gene3D" id="2.60.120.380">
    <property type="match status" value="1"/>
</dbReference>
<dbReference type="NCBIfam" id="NF033708">
    <property type="entry name" value="T9SS_Cterm_ChiA"/>
    <property type="match status" value="1"/>
</dbReference>
<evidence type="ECO:0000259" key="1">
    <source>
        <dbReference type="PROSITE" id="PS51820"/>
    </source>
</evidence>
<name>A0A2S1YHC6_9FLAO</name>
<dbReference type="Pfam" id="PF07691">
    <property type="entry name" value="PA14"/>
    <property type="match status" value="1"/>
</dbReference>
<dbReference type="OrthoDB" id="1652165at2"/>
<protein>
    <recommendedName>
        <fullName evidence="1">PA14 domain-containing protein</fullName>
    </recommendedName>
</protein>
<evidence type="ECO:0000313" key="3">
    <source>
        <dbReference type="Proteomes" id="UP000245250"/>
    </source>
</evidence>
<keyword evidence="3" id="KW-1185">Reference proteome</keyword>
<dbReference type="RefSeq" id="WP_109191002.1">
    <property type="nucleotide sequence ID" value="NZ_CP029255.1"/>
</dbReference>